<accession>A0AAV3UQ66</accession>
<dbReference type="InterPro" id="IPR013094">
    <property type="entry name" value="AB_hydrolase_3"/>
</dbReference>
<proteinExistence type="predicted"/>
<protein>
    <submittedName>
        <fullName evidence="3">Alpha/beta hydrolase</fullName>
    </submittedName>
</protein>
<gene>
    <name evidence="3" type="ORF">GCM10025751_50990</name>
</gene>
<dbReference type="PANTHER" id="PTHR48081">
    <property type="entry name" value="AB HYDROLASE SUPERFAMILY PROTEIN C4A8.06C"/>
    <property type="match status" value="1"/>
</dbReference>
<dbReference type="AlphaFoldDB" id="A0AAV3UQ66"/>
<evidence type="ECO:0000313" key="3">
    <source>
        <dbReference type="EMBL" id="GAA5063023.1"/>
    </source>
</evidence>
<dbReference type="InterPro" id="IPR029058">
    <property type="entry name" value="AB_hydrolase_fold"/>
</dbReference>
<dbReference type="FunFam" id="3.40.50.1820:FF:000089">
    <property type="entry name" value="Alpha/beta hydrolase"/>
    <property type="match status" value="1"/>
</dbReference>
<evidence type="ECO:0000313" key="4">
    <source>
        <dbReference type="Proteomes" id="UP001501729"/>
    </source>
</evidence>
<keyword evidence="4" id="KW-1185">Reference proteome</keyword>
<dbReference type="Proteomes" id="UP001501729">
    <property type="component" value="Unassembled WGS sequence"/>
</dbReference>
<dbReference type="SUPFAM" id="SSF53474">
    <property type="entry name" value="alpha/beta-Hydrolases"/>
    <property type="match status" value="1"/>
</dbReference>
<feature type="domain" description="Alpha/beta hydrolase fold-3" evidence="2">
    <location>
        <begin position="122"/>
        <end position="327"/>
    </location>
</feature>
<evidence type="ECO:0000259" key="2">
    <source>
        <dbReference type="Pfam" id="PF07859"/>
    </source>
</evidence>
<name>A0AAV3UQ66_9EURY</name>
<dbReference type="GO" id="GO:0016787">
    <property type="term" value="F:hydrolase activity"/>
    <property type="evidence" value="ECO:0007669"/>
    <property type="project" value="UniProtKB-KW"/>
</dbReference>
<organism evidence="3 4">
    <name type="scientific">Haladaptatus pallidirubidus</name>
    <dbReference type="NCBI Taxonomy" id="1008152"/>
    <lineage>
        <taxon>Archaea</taxon>
        <taxon>Methanobacteriati</taxon>
        <taxon>Methanobacteriota</taxon>
        <taxon>Stenosarchaea group</taxon>
        <taxon>Halobacteria</taxon>
        <taxon>Halobacteriales</taxon>
        <taxon>Haladaptataceae</taxon>
        <taxon>Haladaptatus</taxon>
    </lineage>
</organism>
<dbReference type="Pfam" id="PF07859">
    <property type="entry name" value="Abhydrolase_3"/>
    <property type="match status" value="1"/>
</dbReference>
<dbReference type="InterPro" id="IPR050300">
    <property type="entry name" value="GDXG_lipolytic_enzyme"/>
</dbReference>
<evidence type="ECO:0000256" key="1">
    <source>
        <dbReference type="ARBA" id="ARBA00022801"/>
    </source>
</evidence>
<dbReference type="EMBL" id="BAABKX010000024">
    <property type="protein sequence ID" value="GAA5063023.1"/>
    <property type="molecule type" value="Genomic_DNA"/>
</dbReference>
<keyword evidence="1 3" id="KW-0378">Hydrolase</keyword>
<dbReference type="Gene3D" id="3.40.50.1820">
    <property type="entry name" value="alpha/beta hydrolase"/>
    <property type="match status" value="1"/>
</dbReference>
<sequence length="348" mass="37687">MFAPKFKIVVHASYHTPIEVYFSENDHPGTAKKKWRNSLFMSMRADELDPELAATIEGIETIGVPSWSELSVESGRSIEDELFTTGGGPEMDFVRNLAFDGPAGDIPIRVFRPAVDKPLPTLVYYHGGGWVLGTLDSVENICRELAARAECIVVSVDYRLAPEHQFPAAVDDAYAALEWTAENDDVFGGDGRIAVGGTSAGANLAAVTALRVNERGGPDLTRQVLLYPITDHSLDTDSYQANADGPLLTRADMAWFWDHYLRSPVDGYNPFASPLRMDDLSGVAPATVVTAGFDPLCDDGAAYADKLQNHGVGVDYLHFPSMAHGFLSLTDDVSTANEAMDAVAASIW</sequence>
<comment type="caution">
    <text evidence="3">The sequence shown here is derived from an EMBL/GenBank/DDBJ whole genome shotgun (WGS) entry which is preliminary data.</text>
</comment>
<reference evidence="3 4" key="1">
    <citation type="journal article" date="2019" name="Int. J. Syst. Evol. Microbiol.">
        <title>The Global Catalogue of Microorganisms (GCM) 10K type strain sequencing project: providing services to taxonomists for standard genome sequencing and annotation.</title>
        <authorList>
            <consortium name="The Broad Institute Genomics Platform"/>
            <consortium name="The Broad Institute Genome Sequencing Center for Infectious Disease"/>
            <person name="Wu L."/>
            <person name="Ma J."/>
        </authorList>
    </citation>
    <scope>NUCLEOTIDE SEQUENCE [LARGE SCALE GENOMIC DNA]</scope>
    <source>
        <strain evidence="3 4">JCM 17504</strain>
    </source>
</reference>
<dbReference type="PANTHER" id="PTHR48081:SF8">
    <property type="entry name" value="ALPHA_BETA HYDROLASE FOLD-3 DOMAIN-CONTAINING PROTEIN-RELATED"/>
    <property type="match status" value="1"/>
</dbReference>